<feature type="transmembrane region" description="Helical" evidence="7">
    <location>
        <begin position="282"/>
        <end position="304"/>
    </location>
</feature>
<comment type="similarity">
    <text evidence="7">Belongs to the binding-protein-dependent transport system permease family.</text>
</comment>
<feature type="domain" description="ABC transmembrane type-1" evidence="9">
    <location>
        <begin position="89"/>
        <end position="303"/>
    </location>
</feature>
<keyword evidence="4 7" id="KW-0812">Transmembrane</keyword>
<dbReference type="PANTHER" id="PTHR43005">
    <property type="entry name" value="BLR7065 PROTEIN"/>
    <property type="match status" value="1"/>
</dbReference>
<feature type="region of interest" description="Disordered" evidence="8">
    <location>
        <begin position="1"/>
        <end position="24"/>
    </location>
</feature>
<dbReference type="SUPFAM" id="SSF161098">
    <property type="entry name" value="MetI-like"/>
    <property type="match status" value="1"/>
</dbReference>
<dbReference type="STRING" id="561176.SAMN04488561_1567"/>
<sequence>MTLAQRERRPDARTASDRRPEPGRGAGAAGVFPFLLIMPAGALLLAVLVYPLAGAMVDAFFHHDLLTPGRTFAGFDNIAMALDRLWPLLSTTLLFAVPATLIPFCIGLVAALGLNQRMRGRGLLRTALLFPWVLPGVVVSFLWLWIFDANYGVLNGVLRALGLTDSNIGWLNSDWSAMLAVIVARSWATFPWMMVMLLAALQSFPAEQGEAARVDGANAWQRFRYVTWPGLRPIAGVVVLLEFIWNFQHFDTIYVLTGGGPAGATTSFSLAVYETAFKGFDLGMASAIGLLWLLFLLPIVVLYLRRSEAGR</sequence>
<reference evidence="11" key="1">
    <citation type="submission" date="2016-10" db="EMBL/GenBank/DDBJ databases">
        <authorList>
            <person name="Varghese N."/>
            <person name="Submissions S."/>
        </authorList>
    </citation>
    <scope>NUCLEOTIDE SEQUENCE [LARGE SCALE GENOMIC DNA]</scope>
    <source>
        <strain evidence="11">DSM 45237</strain>
    </source>
</reference>
<gene>
    <name evidence="10" type="ORF">SAMN04488561_1567</name>
</gene>
<keyword evidence="5 7" id="KW-1133">Transmembrane helix</keyword>
<evidence type="ECO:0000256" key="1">
    <source>
        <dbReference type="ARBA" id="ARBA00004651"/>
    </source>
</evidence>
<evidence type="ECO:0000256" key="6">
    <source>
        <dbReference type="ARBA" id="ARBA00023136"/>
    </source>
</evidence>
<feature type="transmembrane region" description="Helical" evidence="7">
    <location>
        <begin position="28"/>
        <end position="53"/>
    </location>
</feature>
<evidence type="ECO:0000256" key="7">
    <source>
        <dbReference type="RuleBase" id="RU363032"/>
    </source>
</evidence>
<dbReference type="Gene3D" id="1.10.3720.10">
    <property type="entry name" value="MetI-like"/>
    <property type="match status" value="1"/>
</dbReference>
<evidence type="ECO:0000256" key="8">
    <source>
        <dbReference type="SAM" id="MobiDB-lite"/>
    </source>
</evidence>
<evidence type="ECO:0000313" key="10">
    <source>
        <dbReference type="EMBL" id="SEE51351.1"/>
    </source>
</evidence>
<dbReference type="PANTHER" id="PTHR43005:SF1">
    <property type="entry name" value="SPERMIDINE_PUTRESCINE TRANSPORT SYSTEM PERMEASE PROTEIN"/>
    <property type="match status" value="1"/>
</dbReference>
<evidence type="ECO:0000256" key="4">
    <source>
        <dbReference type="ARBA" id="ARBA00022692"/>
    </source>
</evidence>
<evidence type="ECO:0000313" key="11">
    <source>
        <dbReference type="Proteomes" id="UP000181980"/>
    </source>
</evidence>
<feature type="transmembrane region" description="Helical" evidence="7">
    <location>
        <begin position="175"/>
        <end position="204"/>
    </location>
</feature>
<dbReference type="InterPro" id="IPR000515">
    <property type="entry name" value="MetI-like"/>
</dbReference>
<dbReference type="EMBL" id="FNUC01000003">
    <property type="protein sequence ID" value="SEE51351.1"/>
    <property type="molecule type" value="Genomic_DNA"/>
</dbReference>
<keyword evidence="2 7" id="KW-0813">Transport</keyword>
<dbReference type="CDD" id="cd06261">
    <property type="entry name" value="TM_PBP2"/>
    <property type="match status" value="1"/>
</dbReference>
<name>A0A1H5JH74_9ACTN</name>
<protein>
    <submittedName>
        <fullName evidence="10">Carbohydrate ABC transporter membrane protein 1, CUT1 family</fullName>
    </submittedName>
</protein>
<keyword evidence="11" id="KW-1185">Reference proteome</keyword>
<organism evidence="10 11">
    <name type="scientific">Jiangella alba</name>
    <dbReference type="NCBI Taxonomy" id="561176"/>
    <lineage>
        <taxon>Bacteria</taxon>
        <taxon>Bacillati</taxon>
        <taxon>Actinomycetota</taxon>
        <taxon>Actinomycetes</taxon>
        <taxon>Jiangellales</taxon>
        <taxon>Jiangellaceae</taxon>
        <taxon>Jiangella</taxon>
    </lineage>
</organism>
<evidence type="ECO:0000256" key="2">
    <source>
        <dbReference type="ARBA" id="ARBA00022448"/>
    </source>
</evidence>
<feature type="transmembrane region" description="Helical" evidence="7">
    <location>
        <begin position="225"/>
        <end position="245"/>
    </location>
</feature>
<feature type="transmembrane region" description="Helical" evidence="7">
    <location>
        <begin position="126"/>
        <end position="146"/>
    </location>
</feature>
<feature type="compositionally biased region" description="Basic and acidic residues" evidence="8">
    <location>
        <begin position="1"/>
        <end position="22"/>
    </location>
</feature>
<feature type="transmembrane region" description="Helical" evidence="7">
    <location>
        <begin position="93"/>
        <end position="114"/>
    </location>
</feature>
<evidence type="ECO:0000256" key="5">
    <source>
        <dbReference type="ARBA" id="ARBA00022989"/>
    </source>
</evidence>
<accession>A0A1H5JH74</accession>
<evidence type="ECO:0000259" key="9">
    <source>
        <dbReference type="PROSITE" id="PS50928"/>
    </source>
</evidence>
<dbReference type="OrthoDB" id="34224at2"/>
<dbReference type="GO" id="GO:0005886">
    <property type="term" value="C:plasma membrane"/>
    <property type="evidence" value="ECO:0007669"/>
    <property type="project" value="UniProtKB-SubCell"/>
</dbReference>
<comment type="subcellular location">
    <subcellularLocation>
        <location evidence="1 7">Cell membrane</location>
        <topology evidence="1 7">Multi-pass membrane protein</topology>
    </subcellularLocation>
</comment>
<proteinExistence type="inferred from homology"/>
<dbReference type="AlphaFoldDB" id="A0A1H5JH74"/>
<keyword evidence="6 7" id="KW-0472">Membrane</keyword>
<evidence type="ECO:0000256" key="3">
    <source>
        <dbReference type="ARBA" id="ARBA00022475"/>
    </source>
</evidence>
<dbReference type="Pfam" id="PF00528">
    <property type="entry name" value="BPD_transp_1"/>
    <property type="match status" value="1"/>
</dbReference>
<keyword evidence="3" id="KW-1003">Cell membrane</keyword>
<dbReference type="InterPro" id="IPR035906">
    <property type="entry name" value="MetI-like_sf"/>
</dbReference>
<dbReference type="Proteomes" id="UP000181980">
    <property type="component" value="Unassembled WGS sequence"/>
</dbReference>
<dbReference type="PROSITE" id="PS50928">
    <property type="entry name" value="ABC_TM1"/>
    <property type="match status" value="1"/>
</dbReference>
<dbReference type="GO" id="GO:0055085">
    <property type="term" value="P:transmembrane transport"/>
    <property type="evidence" value="ECO:0007669"/>
    <property type="project" value="InterPro"/>
</dbReference>